<gene>
    <name evidence="9" type="ORF">HW115_04460</name>
</gene>
<sequence>MNGFKKMGVASLASVFIGGTGFAQDEAGGGKDLVLAQQQVAVIHKDLKDAQTRLASQRAAIAEEKPALAKEFEEVRVRLLEQRRKVRIARMAKDDRQTLIKELEKKQYQLAQDHQFADRQLGDYGLILETFLLPGEEKQYAEALKGLHQSEGNPAQRLEQRLAIVDAGLNRLESLLGGHQLQAEAVAPSGEVKTGTFALAGPAIWFVSDDEQLAGSISREKGNLSPRVTPGERAAIQTLIAGGESTLSVDVTGGKASALASLEADKLDIFRKGGFWIWPILGIALISALSGVVKLIQIVRIRTPQPDWVSRILTALREDQLDEAEATAAKAIHPVGDVVGQCLLYVKAGPDVVEEVLYEQLIGVQNKLQSGLPFIAITAATAPLLGLLGTVAGMIRTFNVITVSGTGDAKPLAGGISEALITTLFGLVVAIPALIIHALLSRRCQGIIQNTEKLGLTLVNGLRGEKFK</sequence>
<keyword evidence="3 7" id="KW-0812">Transmembrane</keyword>
<feature type="transmembrane region" description="Helical" evidence="7">
    <location>
        <begin position="415"/>
        <end position="440"/>
    </location>
</feature>
<dbReference type="EMBL" id="JACBAZ010000001">
    <property type="protein sequence ID" value="NWK54848.1"/>
    <property type="molecule type" value="Genomic_DNA"/>
</dbReference>
<keyword evidence="6" id="KW-0653">Protein transport</keyword>
<evidence type="ECO:0000256" key="1">
    <source>
        <dbReference type="ARBA" id="ARBA00004651"/>
    </source>
</evidence>
<reference evidence="9 10" key="1">
    <citation type="submission" date="2020-07" db="EMBL/GenBank/DDBJ databases">
        <title>Roseicoccus Jingziensis gen. nov., sp. nov., isolated from coastal seawater.</title>
        <authorList>
            <person name="Feng X."/>
        </authorList>
    </citation>
    <scope>NUCLEOTIDE SEQUENCE [LARGE SCALE GENOMIC DNA]</scope>
    <source>
        <strain evidence="9 10">N1E253</strain>
    </source>
</reference>
<evidence type="ECO:0000313" key="9">
    <source>
        <dbReference type="EMBL" id="NWK54848.1"/>
    </source>
</evidence>
<comment type="subcellular location">
    <subcellularLocation>
        <location evidence="1">Cell membrane</location>
        <topology evidence="1">Multi-pass membrane protein</topology>
    </subcellularLocation>
    <subcellularLocation>
        <location evidence="6">Membrane</location>
        <topology evidence="6">Multi-pass membrane protein</topology>
    </subcellularLocation>
</comment>
<feature type="transmembrane region" description="Helical" evidence="7">
    <location>
        <begin position="374"/>
        <end position="395"/>
    </location>
</feature>
<keyword evidence="6" id="KW-0813">Transport</keyword>
<proteinExistence type="inferred from homology"/>
<name>A0A851GAQ6_9BACT</name>
<evidence type="ECO:0000313" key="10">
    <source>
        <dbReference type="Proteomes" id="UP000557872"/>
    </source>
</evidence>
<evidence type="ECO:0000256" key="6">
    <source>
        <dbReference type="RuleBase" id="RU004057"/>
    </source>
</evidence>
<comment type="similarity">
    <text evidence="6">Belongs to the exbB/tolQ family.</text>
</comment>
<evidence type="ECO:0000259" key="8">
    <source>
        <dbReference type="Pfam" id="PF01618"/>
    </source>
</evidence>
<dbReference type="PANTHER" id="PTHR30625:SF11">
    <property type="entry name" value="MOTA_TOLQ_EXBB PROTON CHANNEL DOMAIN-CONTAINING PROTEIN"/>
    <property type="match status" value="1"/>
</dbReference>
<keyword evidence="5 7" id="KW-0472">Membrane</keyword>
<evidence type="ECO:0000256" key="3">
    <source>
        <dbReference type="ARBA" id="ARBA00022692"/>
    </source>
</evidence>
<feature type="transmembrane region" description="Helical" evidence="7">
    <location>
        <begin position="275"/>
        <end position="296"/>
    </location>
</feature>
<keyword evidence="4 7" id="KW-1133">Transmembrane helix</keyword>
<evidence type="ECO:0000256" key="5">
    <source>
        <dbReference type="ARBA" id="ARBA00023136"/>
    </source>
</evidence>
<dbReference type="AlphaFoldDB" id="A0A851GAQ6"/>
<comment type="caution">
    <text evidence="9">The sequence shown here is derived from an EMBL/GenBank/DDBJ whole genome shotgun (WGS) entry which is preliminary data.</text>
</comment>
<dbReference type="RefSeq" id="WP_178931351.1">
    <property type="nucleotide sequence ID" value="NZ_JACBAZ010000001.1"/>
</dbReference>
<dbReference type="Pfam" id="PF01618">
    <property type="entry name" value="MotA_ExbB"/>
    <property type="match status" value="1"/>
</dbReference>
<keyword evidence="10" id="KW-1185">Reference proteome</keyword>
<organism evidence="9 10">
    <name type="scientific">Oceaniferula marina</name>
    <dbReference type="NCBI Taxonomy" id="2748318"/>
    <lineage>
        <taxon>Bacteria</taxon>
        <taxon>Pseudomonadati</taxon>
        <taxon>Verrucomicrobiota</taxon>
        <taxon>Verrucomicrobiia</taxon>
        <taxon>Verrucomicrobiales</taxon>
        <taxon>Verrucomicrobiaceae</taxon>
        <taxon>Oceaniferula</taxon>
    </lineage>
</organism>
<dbReference type="GO" id="GO:0005886">
    <property type="term" value="C:plasma membrane"/>
    <property type="evidence" value="ECO:0007669"/>
    <property type="project" value="UniProtKB-SubCell"/>
</dbReference>
<accession>A0A851GAQ6</accession>
<dbReference type="Proteomes" id="UP000557872">
    <property type="component" value="Unassembled WGS sequence"/>
</dbReference>
<evidence type="ECO:0000256" key="4">
    <source>
        <dbReference type="ARBA" id="ARBA00022989"/>
    </source>
</evidence>
<feature type="domain" description="MotA/TolQ/ExbB proton channel" evidence="8">
    <location>
        <begin position="347"/>
        <end position="452"/>
    </location>
</feature>
<dbReference type="InterPro" id="IPR002898">
    <property type="entry name" value="MotA_ExbB_proton_chnl"/>
</dbReference>
<keyword evidence="2" id="KW-1003">Cell membrane</keyword>
<protein>
    <submittedName>
        <fullName evidence="9">MotA/TolQ/ExbB proton channel family protein</fullName>
    </submittedName>
</protein>
<dbReference type="PANTHER" id="PTHR30625">
    <property type="entry name" value="PROTEIN TOLQ"/>
    <property type="match status" value="1"/>
</dbReference>
<dbReference type="GO" id="GO:0017038">
    <property type="term" value="P:protein import"/>
    <property type="evidence" value="ECO:0007669"/>
    <property type="project" value="TreeGrafter"/>
</dbReference>
<evidence type="ECO:0000256" key="2">
    <source>
        <dbReference type="ARBA" id="ARBA00022475"/>
    </source>
</evidence>
<dbReference type="InterPro" id="IPR050790">
    <property type="entry name" value="ExbB/TolQ_transport"/>
</dbReference>
<evidence type="ECO:0000256" key="7">
    <source>
        <dbReference type="SAM" id="Phobius"/>
    </source>
</evidence>